<evidence type="ECO:0000313" key="1">
    <source>
        <dbReference type="EMBL" id="PSR19972.1"/>
    </source>
</evidence>
<accession>A0A2T2WCK5</accession>
<evidence type="ECO:0000313" key="2">
    <source>
        <dbReference type="Proteomes" id="UP000241848"/>
    </source>
</evidence>
<dbReference type="InterPro" id="IPR024524">
    <property type="entry name" value="DUF3800"/>
</dbReference>
<name>A0A2T2WCK5_9FIRM</name>
<comment type="caution">
    <text evidence="1">The sequence shown here is derived from an EMBL/GenBank/DDBJ whole genome shotgun (WGS) entry which is preliminary data.</text>
</comment>
<organism evidence="1 2">
    <name type="scientific">Sulfobacillus acidophilus</name>
    <dbReference type="NCBI Taxonomy" id="53633"/>
    <lineage>
        <taxon>Bacteria</taxon>
        <taxon>Bacillati</taxon>
        <taxon>Bacillota</taxon>
        <taxon>Clostridia</taxon>
        <taxon>Eubacteriales</taxon>
        <taxon>Clostridiales Family XVII. Incertae Sedis</taxon>
        <taxon>Sulfobacillus</taxon>
    </lineage>
</organism>
<dbReference type="EMBL" id="PXYV01000104">
    <property type="protein sequence ID" value="PSR19972.1"/>
    <property type="molecule type" value="Genomic_DNA"/>
</dbReference>
<protein>
    <submittedName>
        <fullName evidence="1">DUF3800 domain-containing protein</fullName>
    </submittedName>
</protein>
<dbReference type="Pfam" id="PF12686">
    <property type="entry name" value="DUF3800"/>
    <property type="match status" value="1"/>
</dbReference>
<gene>
    <name evidence="1" type="ORF">C7B45_17285</name>
</gene>
<sequence>MWTLFLDESGDHSLTKIDPQYPIFVLGGIIADDQAINHQINPGMKQLKKDIFDSDTVILHTADITRNRKDFTILMDSTKRQEFYTLLNQLMKALTFQVVACVIDKPNHSRKYAEAAIDPYVLSLNILVERFYYEVRNHQSTGTIIAESRNPFLDEQLTQAWNTIRRDGTRYVRGSDIRKTITSLNIYPKLANIAGLQLADLVVSPIGRHYLGKNPHEDYAIIEQKFRRGPRREIDGYGLIVLPKS</sequence>
<proteinExistence type="predicted"/>
<dbReference type="AlphaFoldDB" id="A0A2T2WCK5"/>
<dbReference type="Proteomes" id="UP000241848">
    <property type="component" value="Unassembled WGS sequence"/>
</dbReference>
<reference evidence="1 2" key="1">
    <citation type="journal article" date="2014" name="BMC Genomics">
        <title>Comparison of environmental and isolate Sulfobacillus genomes reveals diverse carbon, sulfur, nitrogen, and hydrogen metabolisms.</title>
        <authorList>
            <person name="Justice N.B."/>
            <person name="Norman A."/>
            <person name="Brown C.T."/>
            <person name="Singh A."/>
            <person name="Thomas B.C."/>
            <person name="Banfield J.F."/>
        </authorList>
    </citation>
    <scope>NUCLEOTIDE SEQUENCE [LARGE SCALE GENOMIC DNA]</scope>
    <source>
        <strain evidence="1">AMDSBA3</strain>
    </source>
</reference>